<dbReference type="InterPro" id="IPR005519">
    <property type="entry name" value="Acid_phosphat_B-like"/>
</dbReference>
<name>A9WLV3_RENSM</name>
<keyword evidence="3" id="KW-1185">Reference proteome</keyword>
<dbReference type="PANTHER" id="PTHR31284">
    <property type="entry name" value="ACID PHOSPHATASE-LIKE PROTEIN"/>
    <property type="match status" value="1"/>
</dbReference>
<evidence type="ECO:0000256" key="1">
    <source>
        <dbReference type="ARBA" id="ARBA00022729"/>
    </source>
</evidence>
<proteinExistence type="predicted"/>
<protein>
    <submittedName>
        <fullName evidence="2">Acid phosphatase</fullName>
        <ecNumber evidence="2">3.1.3.2</ecNumber>
    </submittedName>
</protein>
<gene>
    <name evidence="2" type="ordered locus">RSal33209_0223</name>
</gene>
<reference evidence="3" key="1">
    <citation type="journal article" date="2008" name="J. Bacteriol.">
        <title>Genome sequence of the fish pathogen Renibacterium salmoninarum suggests reductive evolution away from an environmental Arthrobacter ancestor.</title>
        <authorList>
            <person name="Wiens G.D."/>
            <person name="Rockey D.D."/>
            <person name="Wu Z."/>
            <person name="Chang J."/>
            <person name="Levy R."/>
            <person name="Crane S."/>
            <person name="Chen D.S."/>
            <person name="Capri G.R."/>
            <person name="Burnett J.R."/>
            <person name="Sudheesh P.S."/>
            <person name="Schipma M.J."/>
            <person name="Burd H."/>
            <person name="Bhattacharyya A."/>
            <person name="Rhodes L.D."/>
            <person name="Kaul R."/>
            <person name="Strom M.S."/>
        </authorList>
    </citation>
    <scope>NUCLEOTIDE SEQUENCE [LARGE SCALE GENOMIC DNA]</scope>
    <source>
        <strain evidence="3">ATCC 33209 / DSM 20767 / JCM 11484 / NBRC 15589 / NCIMB 2235</strain>
    </source>
</reference>
<dbReference type="AlphaFoldDB" id="A9WLV3"/>
<dbReference type="STRING" id="288705.RSal33209_0223"/>
<dbReference type="Pfam" id="PF03767">
    <property type="entry name" value="Acid_phosphat_B"/>
    <property type="match status" value="1"/>
</dbReference>
<evidence type="ECO:0000313" key="3">
    <source>
        <dbReference type="Proteomes" id="UP000002007"/>
    </source>
</evidence>
<dbReference type="Gene3D" id="3.40.50.1000">
    <property type="entry name" value="HAD superfamily/HAD-like"/>
    <property type="match status" value="1"/>
</dbReference>
<dbReference type="eggNOG" id="COG2503">
    <property type="taxonomic scope" value="Bacteria"/>
</dbReference>
<keyword evidence="1" id="KW-0732">Signal</keyword>
<dbReference type="KEGG" id="rsa:RSal33209_0223"/>
<dbReference type="PANTHER" id="PTHR31284:SF10">
    <property type="entry name" value="ACID PHOSPHATASE-LIKE PROTEIN"/>
    <property type="match status" value="1"/>
</dbReference>
<keyword evidence="2" id="KW-0378">Hydrolase</keyword>
<evidence type="ECO:0000313" key="2">
    <source>
        <dbReference type="EMBL" id="ABY21979.1"/>
    </source>
</evidence>
<sequence length="219" mass="23860">MEKHMSIIPGPRKVGAALLAATLTLGLGAASIPLAASAEAASSTEGMQDFKGIHPADWLKDVDDVLDGSLDYVQNRVNNKASDEKLAVVFDIDDITLATDFAIDRRNIPAIGSSLELAQTADSLGVKVFFVSNRRYDGDRTSNTSTKKSLTKVGYPVFEIYHQTGDHRIPVQEFKTASRQDIEERGYTIIANVGDRQTDLDGGYAEKTYKLPDYDGAMQ</sequence>
<accession>A9WLV3</accession>
<dbReference type="EC" id="3.1.3.2" evidence="2"/>
<dbReference type="EMBL" id="CP000910">
    <property type="protein sequence ID" value="ABY21979.1"/>
    <property type="molecule type" value="Genomic_DNA"/>
</dbReference>
<dbReference type="HOGENOM" id="CLU_105429_0_0_11"/>
<dbReference type="SUPFAM" id="SSF56784">
    <property type="entry name" value="HAD-like"/>
    <property type="match status" value="1"/>
</dbReference>
<organism evidence="2 3">
    <name type="scientific">Renibacterium salmoninarum (strain ATCC 33209 / DSM 20767 / JCM 11484 / NBRC 15589 / NCIMB 2235)</name>
    <dbReference type="NCBI Taxonomy" id="288705"/>
    <lineage>
        <taxon>Bacteria</taxon>
        <taxon>Bacillati</taxon>
        <taxon>Actinomycetota</taxon>
        <taxon>Actinomycetes</taxon>
        <taxon>Micrococcales</taxon>
        <taxon>Micrococcaceae</taxon>
        <taxon>Renibacterium</taxon>
    </lineage>
</organism>
<dbReference type="Proteomes" id="UP000002007">
    <property type="component" value="Chromosome"/>
</dbReference>
<dbReference type="GO" id="GO:0003993">
    <property type="term" value="F:acid phosphatase activity"/>
    <property type="evidence" value="ECO:0007669"/>
    <property type="project" value="UniProtKB-EC"/>
</dbReference>
<dbReference type="InterPro" id="IPR023214">
    <property type="entry name" value="HAD_sf"/>
</dbReference>
<dbReference type="InterPro" id="IPR036412">
    <property type="entry name" value="HAD-like_sf"/>
</dbReference>